<comment type="caution">
    <text evidence="2">The sequence shown here is derived from an EMBL/GenBank/DDBJ whole genome shotgun (WGS) entry which is preliminary data.</text>
</comment>
<organism evidence="2 3">
    <name type="scientific">Halobacillus salinus</name>
    <dbReference type="NCBI Taxonomy" id="192814"/>
    <lineage>
        <taxon>Bacteria</taxon>
        <taxon>Bacillati</taxon>
        <taxon>Bacillota</taxon>
        <taxon>Bacilli</taxon>
        <taxon>Bacillales</taxon>
        <taxon>Bacillaceae</taxon>
        <taxon>Halobacillus</taxon>
    </lineage>
</organism>
<reference evidence="2 3" key="1">
    <citation type="journal article" date="2003" name="Int. J. Syst. Evol. Microbiol.">
        <title>Halobacillus salinus sp. nov., isolated from a salt lake on the coast of the East Sea in Korea.</title>
        <authorList>
            <person name="Yoon J.H."/>
            <person name="Kang K.H."/>
            <person name="Park Y.H."/>
        </authorList>
    </citation>
    <scope>NUCLEOTIDE SEQUENCE [LARGE SCALE GENOMIC DNA]</scope>
    <source>
        <strain evidence="2 3">HSL-3</strain>
    </source>
</reference>
<dbReference type="SUPFAM" id="SSF69304">
    <property type="entry name" value="Tricorn protease N-terminal domain"/>
    <property type="match status" value="1"/>
</dbReference>
<accession>A0A4Z0H1H8</accession>
<sequence>MKRINKKSLWFVGGVILVYILLASTGQMAAGPTGYSGLGFSPTLSDDDQTLIFPYTKHEQSSLYMKAMDGGEAELLLEPEEGYSYEEPVFAPNGTSFTFLKKELVEDVQETARVQLMVFENGSARALTGAQHTVLEADFSPDGEWIYYTMYRDGIVKQFEFHKVNLATGKGERIDHEVDFSFGSFEVLSGQKIFYKNNSEPFAFDDQLMFADLETNEQTPVVLEDSYESEAEHGPALSQPALSPDQERIAFSDVGSMNNSTYLYNIFVMNRDGSDVEQVTDVSDFAGDPTFFHKSNRILFTRDSQFGKSREQDLEYWIVDLETENMEKVYIDMPD</sequence>
<dbReference type="RefSeq" id="WP_135326458.1">
    <property type="nucleotide sequence ID" value="NZ_SRJC01000001.1"/>
</dbReference>
<dbReference type="STRING" id="192814.GCA_900166575_00634"/>
<dbReference type="EMBL" id="SRJC01000001">
    <property type="protein sequence ID" value="TGB03744.1"/>
    <property type="molecule type" value="Genomic_DNA"/>
</dbReference>
<dbReference type="InterPro" id="IPR011042">
    <property type="entry name" value="6-blade_b-propeller_TolB-like"/>
</dbReference>
<dbReference type="Proteomes" id="UP000297982">
    <property type="component" value="Unassembled WGS sequence"/>
</dbReference>
<evidence type="ECO:0000313" key="2">
    <source>
        <dbReference type="EMBL" id="TGB03744.1"/>
    </source>
</evidence>
<comment type="similarity">
    <text evidence="1">Belongs to the TolB family.</text>
</comment>
<protein>
    <submittedName>
        <fullName evidence="2">Uncharacterized protein</fullName>
    </submittedName>
</protein>
<evidence type="ECO:0000256" key="1">
    <source>
        <dbReference type="ARBA" id="ARBA00009820"/>
    </source>
</evidence>
<dbReference type="InterPro" id="IPR011659">
    <property type="entry name" value="WD40"/>
</dbReference>
<keyword evidence="3" id="KW-1185">Reference proteome</keyword>
<dbReference type="Gene3D" id="2.120.10.30">
    <property type="entry name" value="TolB, C-terminal domain"/>
    <property type="match status" value="1"/>
</dbReference>
<dbReference type="AlphaFoldDB" id="A0A4Z0H1H8"/>
<gene>
    <name evidence="2" type="ORF">E4663_01700</name>
</gene>
<dbReference type="Pfam" id="PF07676">
    <property type="entry name" value="PD40"/>
    <property type="match status" value="1"/>
</dbReference>
<dbReference type="PANTHER" id="PTHR36842">
    <property type="entry name" value="PROTEIN TOLB HOMOLOG"/>
    <property type="match status" value="1"/>
</dbReference>
<name>A0A4Z0H1H8_9BACI</name>
<dbReference type="PANTHER" id="PTHR36842:SF1">
    <property type="entry name" value="PROTEIN TOLB"/>
    <property type="match status" value="1"/>
</dbReference>
<evidence type="ECO:0000313" key="3">
    <source>
        <dbReference type="Proteomes" id="UP000297982"/>
    </source>
</evidence>
<proteinExistence type="inferred from homology"/>